<evidence type="ECO:0000313" key="2">
    <source>
        <dbReference type="Proteomes" id="UP001465976"/>
    </source>
</evidence>
<protein>
    <submittedName>
        <fullName evidence="1">Uncharacterized protein</fullName>
    </submittedName>
</protein>
<accession>A0ABR3ELW2</accession>
<evidence type="ECO:0000313" key="1">
    <source>
        <dbReference type="EMBL" id="KAL0563851.1"/>
    </source>
</evidence>
<feature type="non-terminal residue" evidence="1">
    <location>
        <position position="123"/>
    </location>
</feature>
<gene>
    <name evidence="1" type="ORF">V5O48_018209</name>
</gene>
<reference evidence="1 2" key="1">
    <citation type="submission" date="2024-02" db="EMBL/GenBank/DDBJ databases">
        <title>A draft genome for the cacao thread blight pathogen Marasmius crinis-equi.</title>
        <authorList>
            <person name="Cohen S.P."/>
            <person name="Baruah I.K."/>
            <person name="Amoako-Attah I."/>
            <person name="Bukari Y."/>
            <person name="Meinhardt L.W."/>
            <person name="Bailey B.A."/>
        </authorList>
    </citation>
    <scope>NUCLEOTIDE SEQUENCE [LARGE SCALE GENOMIC DNA]</scope>
    <source>
        <strain evidence="1 2">GH-76</strain>
    </source>
</reference>
<proteinExistence type="predicted"/>
<dbReference type="Proteomes" id="UP001465976">
    <property type="component" value="Unassembled WGS sequence"/>
</dbReference>
<organism evidence="1 2">
    <name type="scientific">Marasmius crinis-equi</name>
    <dbReference type="NCBI Taxonomy" id="585013"/>
    <lineage>
        <taxon>Eukaryota</taxon>
        <taxon>Fungi</taxon>
        <taxon>Dikarya</taxon>
        <taxon>Basidiomycota</taxon>
        <taxon>Agaricomycotina</taxon>
        <taxon>Agaricomycetes</taxon>
        <taxon>Agaricomycetidae</taxon>
        <taxon>Agaricales</taxon>
        <taxon>Marasmiineae</taxon>
        <taxon>Marasmiaceae</taxon>
        <taxon>Marasmius</taxon>
    </lineage>
</organism>
<keyword evidence="2" id="KW-1185">Reference proteome</keyword>
<sequence>MDRTARLEKQFDVFIKGKQALSGLNYTNFIDSILSQNHAPTCASRLINSKSGLASLQSAMRFDLSPSFFNGRAASLLKYLQEPELSVIDGGAYLHQLLEQIMEPPIFWLSFCQAFRDGKLDQA</sequence>
<dbReference type="EMBL" id="JBAHYK010003153">
    <property type="protein sequence ID" value="KAL0563851.1"/>
    <property type="molecule type" value="Genomic_DNA"/>
</dbReference>
<comment type="caution">
    <text evidence="1">The sequence shown here is derived from an EMBL/GenBank/DDBJ whole genome shotgun (WGS) entry which is preliminary data.</text>
</comment>
<name>A0ABR3ELW2_9AGAR</name>